<dbReference type="InterPro" id="IPR013598">
    <property type="entry name" value="Exportin-1/Importin-b-like"/>
</dbReference>
<accession>A0AAV5WN58</accession>
<evidence type="ECO:0000313" key="3">
    <source>
        <dbReference type="EMBL" id="GMT33721.1"/>
    </source>
</evidence>
<keyword evidence="4" id="KW-1185">Reference proteome</keyword>
<dbReference type="InterPro" id="IPR045065">
    <property type="entry name" value="XPO1/5"/>
</dbReference>
<dbReference type="GO" id="GO:0005737">
    <property type="term" value="C:cytoplasm"/>
    <property type="evidence" value="ECO:0007669"/>
    <property type="project" value="TreeGrafter"/>
</dbReference>
<dbReference type="GO" id="GO:0042565">
    <property type="term" value="C:RNA nuclear export complex"/>
    <property type="evidence" value="ECO:0007669"/>
    <property type="project" value="TreeGrafter"/>
</dbReference>
<proteinExistence type="predicted"/>
<dbReference type="PANTHER" id="PTHR11223:SF3">
    <property type="entry name" value="EXPORTIN-5"/>
    <property type="match status" value="1"/>
</dbReference>
<dbReference type="SUPFAM" id="SSF48371">
    <property type="entry name" value="ARM repeat"/>
    <property type="match status" value="1"/>
</dbReference>
<dbReference type="Proteomes" id="UP001432322">
    <property type="component" value="Unassembled WGS sequence"/>
</dbReference>
<reference evidence="3" key="1">
    <citation type="submission" date="2023-10" db="EMBL/GenBank/DDBJ databases">
        <title>Genome assembly of Pristionchus species.</title>
        <authorList>
            <person name="Yoshida K."/>
            <person name="Sommer R.J."/>
        </authorList>
    </citation>
    <scope>NUCLEOTIDE SEQUENCE</scope>
    <source>
        <strain evidence="3">RS5133</strain>
    </source>
</reference>
<dbReference type="AlphaFoldDB" id="A0AAV5WN58"/>
<comment type="caution">
    <text evidence="3">The sequence shown here is derived from an EMBL/GenBank/DDBJ whole genome shotgun (WGS) entry which is preliminary data.</text>
</comment>
<dbReference type="GO" id="GO:0006611">
    <property type="term" value="P:protein export from nucleus"/>
    <property type="evidence" value="ECO:0007669"/>
    <property type="project" value="InterPro"/>
</dbReference>
<dbReference type="Pfam" id="PF08389">
    <property type="entry name" value="Xpo1"/>
    <property type="match status" value="1"/>
</dbReference>
<dbReference type="InterPro" id="IPR045478">
    <property type="entry name" value="Exportin-5_C"/>
</dbReference>
<evidence type="ECO:0000313" key="4">
    <source>
        <dbReference type="Proteomes" id="UP001432322"/>
    </source>
</evidence>
<evidence type="ECO:0008006" key="5">
    <source>
        <dbReference type="Google" id="ProtNLM"/>
    </source>
</evidence>
<feature type="domain" description="Exportin-5 C-terminal" evidence="2">
    <location>
        <begin position="312"/>
        <end position="1095"/>
    </location>
</feature>
<dbReference type="GO" id="GO:0003723">
    <property type="term" value="F:RNA binding"/>
    <property type="evidence" value="ECO:0007669"/>
    <property type="project" value="TreeGrafter"/>
</dbReference>
<gene>
    <name evidence="3" type="ORF">PFISCL1PPCAC_25018</name>
</gene>
<dbReference type="InterPro" id="IPR011989">
    <property type="entry name" value="ARM-like"/>
</dbReference>
<organism evidence="3 4">
    <name type="scientific">Pristionchus fissidentatus</name>
    <dbReference type="NCBI Taxonomy" id="1538716"/>
    <lineage>
        <taxon>Eukaryota</taxon>
        <taxon>Metazoa</taxon>
        <taxon>Ecdysozoa</taxon>
        <taxon>Nematoda</taxon>
        <taxon>Chromadorea</taxon>
        <taxon>Rhabditida</taxon>
        <taxon>Rhabditina</taxon>
        <taxon>Diplogasteromorpha</taxon>
        <taxon>Diplogasteroidea</taxon>
        <taxon>Neodiplogasteridae</taxon>
        <taxon>Pristionchus</taxon>
    </lineage>
</organism>
<dbReference type="PANTHER" id="PTHR11223">
    <property type="entry name" value="EXPORTIN 1/5"/>
    <property type="match status" value="1"/>
</dbReference>
<dbReference type="InterPro" id="IPR016024">
    <property type="entry name" value="ARM-type_fold"/>
</dbReference>
<dbReference type="GO" id="GO:0005634">
    <property type="term" value="C:nucleus"/>
    <property type="evidence" value="ECO:0007669"/>
    <property type="project" value="TreeGrafter"/>
</dbReference>
<dbReference type="EMBL" id="BTSY01000006">
    <property type="protein sequence ID" value="GMT33721.1"/>
    <property type="molecule type" value="Genomic_DNA"/>
</dbReference>
<dbReference type="GO" id="GO:0006405">
    <property type="term" value="P:RNA export from nucleus"/>
    <property type="evidence" value="ECO:0007669"/>
    <property type="project" value="TreeGrafter"/>
</dbReference>
<evidence type="ECO:0000259" key="2">
    <source>
        <dbReference type="Pfam" id="PF19273"/>
    </source>
</evidence>
<protein>
    <recommendedName>
        <fullName evidence="5">Importin N-terminal domain-containing protein</fullName>
    </recommendedName>
</protein>
<name>A0AAV5WN58_9BILA</name>
<evidence type="ECO:0000259" key="1">
    <source>
        <dbReference type="Pfam" id="PF08389"/>
    </source>
</evidence>
<dbReference type="Pfam" id="PF19273">
    <property type="entry name" value="Exportin-5"/>
    <property type="match status" value="1"/>
</dbReference>
<sequence length="1132" mass="126048">MSIEASEVERVLVAIGDAATPPQTRAEYTKAIEELKEGPAEVLLSISLQLTSSQNAYVTHVAFNFLQHAIKFKWNSLPVPTRVSLRDDIMRKMSIGPPPTPKIGGLSPSSLSSSSHWADPLARCVTAMAEHEWPQNWPDLTEKLVQMAYQAASPPTSIAVLCVIRRLLEDVVAFANVANVKRRKEMHQAIHDSMKQWIGLTMKLMGEANTENGESLLIVKHVIGLLSIIVEWAATPDIEPFVDEIVNHLVRFLSTATHSIYEEAAQCLTSIASRKRNNVAEKIVVDTFFRDNVIKSLLETASMAAHVAQSNEGHYTYLKALCDTLTTVGLHLSSIWSVTTEKTSKTPPPPPNFGLYMSALSEFALHPAMWLRSEATNVLVRFASNAAIRKWKEFKQILVLKIIPKMPEMVERTGMPSSSSSSPSAHYARMDFDDDVEWMHDFMQYRTRVFNLVRETVDDHHEELLAMVEQRILQRVALEPNGIPQHEWDGLHKLAKAVLSASFEKGKIDKKREDTLAAAFVMIIQSMGTKMSFSCANDALSVLSALYPIMDRQPPLIEHLLDLLERLSIAAPEEEKELRRHLTSSVISIVTRHEKVAKDYWPRIFTVTKRMAETATLMQMAQIANAIAALSNVVPSVDDQKQLLEIALAPQLEHLQLMQGLFTDVSSFLSQTGFLIAPPSNAEEAERHEGVKMRKLLRSTLLAIEGIVQKVSSESPIGPIVVPHCEAFARLVRILFELYDPVTPTVVHSAYNGLLQIPYTERQSIYCTVGESLEAATGRRNEDARGSVTMAIQFLSEINDTLQSIISICATKFSPIFYSLPSLPTILSDLTTNLERIPDFRVRYWLKKAWPLLYSCAPSSHFSLLLPSLTLIVEQSRHRLESVWAQVSTIDYDSEPTEDELFLEHMTCVLSRELIGFLKAVFVVEEKHTTSNTGNAAATSVRLSPLGCFVYDQGGALLSSFVSLTFSALAWRDTQSCVRAIPVAKAIVDKLSSSFVEDAAVFALVNVLQSIRIHGSDEVAIGPLLAIIFHTYAALRPHSTALLNVLMELPDTPPATIEAFDKRAISISRGLEDMPEKARKEMVKKLLRPIISVTLGELGRRPVELRPLPPIEKRAKLAPEADYEAVADFFGH</sequence>
<feature type="domain" description="Exportin-1/Importin-beta-like" evidence="1">
    <location>
        <begin position="121"/>
        <end position="268"/>
    </location>
</feature>
<dbReference type="Gene3D" id="1.25.10.10">
    <property type="entry name" value="Leucine-rich Repeat Variant"/>
    <property type="match status" value="1"/>
</dbReference>
<dbReference type="GO" id="GO:0005049">
    <property type="term" value="F:nuclear export signal receptor activity"/>
    <property type="evidence" value="ECO:0007669"/>
    <property type="project" value="InterPro"/>
</dbReference>